<dbReference type="Proteomes" id="UP000198736">
    <property type="component" value="Unassembled WGS sequence"/>
</dbReference>
<name>A0A0S4LBW0_9BACT</name>
<reference evidence="2" key="1">
    <citation type="submission" date="2015-10" db="EMBL/GenBank/DDBJ databases">
        <authorList>
            <person name="Luecker S."/>
            <person name="Luecker S."/>
        </authorList>
    </citation>
    <scope>NUCLEOTIDE SEQUENCE [LARGE SCALE GENOMIC DNA]</scope>
</reference>
<organism evidence="1 2">
    <name type="scientific">Candidatus Nitrospira nitrificans</name>
    <dbReference type="NCBI Taxonomy" id="1742973"/>
    <lineage>
        <taxon>Bacteria</taxon>
        <taxon>Pseudomonadati</taxon>
        <taxon>Nitrospirota</taxon>
        <taxon>Nitrospiria</taxon>
        <taxon>Nitrospirales</taxon>
        <taxon>Nitrospiraceae</taxon>
        <taxon>Nitrospira</taxon>
    </lineage>
</organism>
<evidence type="ECO:0000313" key="1">
    <source>
        <dbReference type="EMBL" id="CUS33348.1"/>
    </source>
</evidence>
<protein>
    <submittedName>
        <fullName evidence="1">Uncharacterized protein</fullName>
    </submittedName>
</protein>
<sequence length="57" mass="6168">MSSGDDADLRGIAELGEELLTVVPREAEGAYIGEADPGHDIANGRKMSWVEFAVHQR</sequence>
<accession>A0A0S4LBW0</accession>
<evidence type="ECO:0000313" key="2">
    <source>
        <dbReference type="Proteomes" id="UP000198736"/>
    </source>
</evidence>
<dbReference type="STRING" id="1742973.COMA2_130025"/>
<proteinExistence type="predicted"/>
<dbReference type="EMBL" id="CZPZ01000005">
    <property type="protein sequence ID" value="CUS33348.1"/>
    <property type="molecule type" value="Genomic_DNA"/>
</dbReference>
<keyword evidence="2" id="KW-1185">Reference proteome</keyword>
<gene>
    <name evidence="1" type="ORF">COMA2_130025</name>
</gene>
<dbReference type="AlphaFoldDB" id="A0A0S4LBW0"/>